<accession>A0A1I6FDT0</accession>
<dbReference type="EMBL" id="FOYL01000012">
    <property type="protein sequence ID" value="SFR27917.1"/>
    <property type="molecule type" value="Genomic_DNA"/>
</dbReference>
<gene>
    <name evidence="1" type="ORF">SAMN04488564_11228</name>
</gene>
<evidence type="ECO:0000313" key="1">
    <source>
        <dbReference type="EMBL" id="SFR27917.1"/>
    </source>
</evidence>
<dbReference type="Proteomes" id="UP000198583">
    <property type="component" value="Unassembled WGS sequence"/>
</dbReference>
<sequence>MDHVAGESVLVRGASGSLGRLNPLAEAALAHHKMDAGEVFGRIVLIPQG</sequence>
<reference evidence="2" key="1">
    <citation type="submission" date="2016-10" db="EMBL/GenBank/DDBJ databases">
        <authorList>
            <person name="Varghese N."/>
            <person name="Submissions S."/>
        </authorList>
    </citation>
    <scope>NUCLEOTIDE SEQUENCE [LARGE SCALE GENOMIC DNA]</scope>
    <source>
        <strain evidence="2">DSM 44232</strain>
    </source>
</reference>
<evidence type="ECO:0008006" key="3">
    <source>
        <dbReference type="Google" id="ProtNLM"/>
    </source>
</evidence>
<name>A0A1I6FDT0_9PSEU</name>
<evidence type="ECO:0000313" key="2">
    <source>
        <dbReference type="Proteomes" id="UP000198583"/>
    </source>
</evidence>
<proteinExistence type="predicted"/>
<organism evidence="1 2">
    <name type="scientific">Lentzea waywayandensis</name>
    <dbReference type="NCBI Taxonomy" id="84724"/>
    <lineage>
        <taxon>Bacteria</taxon>
        <taxon>Bacillati</taxon>
        <taxon>Actinomycetota</taxon>
        <taxon>Actinomycetes</taxon>
        <taxon>Pseudonocardiales</taxon>
        <taxon>Pseudonocardiaceae</taxon>
        <taxon>Lentzea</taxon>
    </lineage>
</organism>
<keyword evidence="2" id="KW-1185">Reference proteome</keyword>
<dbReference type="STRING" id="84724.SAMN04488564_11228"/>
<dbReference type="AlphaFoldDB" id="A0A1I6FDT0"/>
<protein>
    <recommendedName>
        <fullName evidence="3">Zinc-binding dehydrogenase</fullName>
    </recommendedName>
</protein>